<organism evidence="2 3">
    <name type="scientific">Halobacteriovorax marinus</name>
    <dbReference type="NCBI Taxonomy" id="97084"/>
    <lineage>
        <taxon>Bacteria</taxon>
        <taxon>Pseudomonadati</taxon>
        <taxon>Bdellovibrionota</taxon>
        <taxon>Bacteriovoracia</taxon>
        <taxon>Bacteriovoracales</taxon>
        <taxon>Halobacteriovoraceae</taxon>
        <taxon>Halobacteriovorax</taxon>
    </lineage>
</organism>
<sequence length="273" mass="31851">MRILSFILIFLNLVSCQNIGRKPTALNDKAPIDLIFDLDWTLIKQVESSIEHSDKSKYATFEGEVYRIKEGASELLASVASRENVRISFFSGGGRERNTSVLKQIRVGDTNAYDLAHKVLSKSDLTVVSTKASLSFTERYKKDVRLINSDLSRVVLIDDDKRFLISNKYKRNILWLGKTYNQYENYYDLPKKRTVYDPKSYEQWFFDKHKLHMVREILDQALTEEDFLETMHNSRDKWDFEKNSFRGVQALNFINKTTDGNCQSVIQKFTLLK</sequence>
<dbReference type="AlphaFoldDB" id="A0A1Y5F3Z1"/>
<dbReference type="InterPro" id="IPR023214">
    <property type="entry name" value="HAD_sf"/>
</dbReference>
<reference evidence="3" key="1">
    <citation type="journal article" date="2017" name="Proc. Natl. Acad. Sci. U.S.A.">
        <title>Simulation of Deepwater Horizon oil plume reveals substrate specialization within a complex community of hydrocarbon-degraders.</title>
        <authorList>
            <person name="Hu P."/>
            <person name="Dubinsky E.A."/>
            <person name="Probst A.J."/>
            <person name="Wang J."/>
            <person name="Sieber C.M.K."/>
            <person name="Tom L.M."/>
            <person name="Gardinali P."/>
            <person name="Banfield J.F."/>
            <person name="Atlas R.M."/>
            <person name="Andersen G.L."/>
        </authorList>
    </citation>
    <scope>NUCLEOTIDE SEQUENCE [LARGE SCALE GENOMIC DNA]</scope>
</reference>
<dbReference type="Gene3D" id="3.40.50.1000">
    <property type="entry name" value="HAD superfamily/HAD-like"/>
    <property type="match status" value="1"/>
</dbReference>
<dbReference type="InterPro" id="IPR036412">
    <property type="entry name" value="HAD-like_sf"/>
</dbReference>
<evidence type="ECO:0000259" key="1">
    <source>
        <dbReference type="Pfam" id="PF03031"/>
    </source>
</evidence>
<dbReference type="EMBL" id="MAAO01000008">
    <property type="protein sequence ID" value="OUR95286.1"/>
    <property type="molecule type" value="Genomic_DNA"/>
</dbReference>
<evidence type="ECO:0000313" key="2">
    <source>
        <dbReference type="EMBL" id="OUR95286.1"/>
    </source>
</evidence>
<comment type="caution">
    <text evidence="2">The sequence shown here is derived from an EMBL/GenBank/DDBJ whole genome shotgun (WGS) entry which is preliminary data.</text>
</comment>
<dbReference type="SUPFAM" id="SSF56784">
    <property type="entry name" value="HAD-like"/>
    <property type="match status" value="1"/>
</dbReference>
<dbReference type="Proteomes" id="UP000196531">
    <property type="component" value="Unassembled WGS sequence"/>
</dbReference>
<dbReference type="Pfam" id="PF03031">
    <property type="entry name" value="NIF"/>
    <property type="match status" value="1"/>
</dbReference>
<feature type="domain" description="FCP1 homology" evidence="1">
    <location>
        <begin position="34"/>
        <end position="168"/>
    </location>
</feature>
<proteinExistence type="predicted"/>
<name>A0A1Y5F3Z1_9BACT</name>
<gene>
    <name evidence="2" type="ORF">A9Q84_15715</name>
</gene>
<dbReference type="InterPro" id="IPR004274">
    <property type="entry name" value="FCP1_dom"/>
</dbReference>
<protein>
    <recommendedName>
        <fullName evidence="1">FCP1 homology domain-containing protein</fullName>
    </recommendedName>
</protein>
<accession>A0A1Y5F3Z1</accession>
<evidence type="ECO:0000313" key="3">
    <source>
        <dbReference type="Proteomes" id="UP000196531"/>
    </source>
</evidence>